<evidence type="ECO:0000313" key="2">
    <source>
        <dbReference type="Proteomes" id="UP000234456"/>
    </source>
</evidence>
<accession>A0A2N4TJJ0</accession>
<dbReference type="OrthoDB" id="9131643at2"/>
<protein>
    <submittedName>
        <fullName evidence="1">Uncharacterized protein</fullName>
    </submittedName>
</protein>
<dbReference type="EMBL" id="PKQE01000010">
    <property type="protein sequence ID" value="PLC39844.1"/>
    <property type="molecule type" value="Genomic_DNA"/>
</dbReference>
<dbReference type="RefSeq" id="WP_102067734.1">
    <property type="nucleotide sequence ID" value="NZ_PKQE01000010.1"/>
</dbReference>
<comment type="caution">
    <text evidence="1">The sequence shown here is derived from an EMBL/GenBank/DDBJ whole genome shotgun (WGS) entry which is preliminary data.</text>
</comment>
<name>A0A2N4TJJ0_RALPI</name>
<proteinExistence type="predicted"/>
<dbReference type="Proteomes" id="UP000234456">
    <property type="component" value="Unassembled WGS sequence"/>
</dbReference>
<organism evidence="1 2">
    <name type="scientific">Ralstonia pickettii</name>
    <name type="common">Burkholderia pickettii</name>
    <dbReference type="NCBI Taxonomy" id="329"/>
    <lineage>
        <taxon>Bacteria</taxon>
        <taxon>Pseudomonadati</taxon>
        <taxon>Pseudomonadota</taxon>
        <taxon>Betaproteobacteria</taxon>
        <taxon>Burkholderiales</taxon>
        <taxon>Burkholderiaceae</taxon>
        <taxon>Ralstonia</taxon>
    </lineage>
</organism>
<evidence type="ECO:0000313" key="1">
    <source>
        <dbReference type="EMBL" id="PLC39844.1"/>
    </source>
</evidence>
<dbReference type="AlphaFoldDB" id="A0A2N4TJJ0"/>
<gene>
    <name evidence="1" type="ORF">C0Q88_25935</name>
</gene>
<reference evidence="1 2" key="1">
    <citation type="submission" date="2017-12" db="EMBL/GenBank/DDBJ databases">
        <title>Draft genome sequence of Ralstonia pickettii 52.</title>
        <authorList>
            <person name="Zheng B."/>
        </authorList>
    </citation>
    <scope>NUCLEOTIDE SEQUENCE [LARGE SCALE GENOMIC DNA]</scope>
    <source>
        <strain evidence="1 2">52</strain>
    </source>
</reference>
<sequence length="140" mass="15355">MQLHIKPVWIDDDGLMQVRVSVDGNERQSWGEACCYPKTVSEFGQALIDFPSSISDEVKLELGSMDPMYADYLLVRAFVYDGAGHCAIEFKAESRGDAVTSSSVRFAVPTEAASLNEMGRRIMAWALSPIEPFAFEGAGP</sequence>